<dbReference type="EMBL" id="MK041220">
    <property type="protein sequence ID" value="QBF03667.1"/>
    <property type="molecule type" value="Genomic_DNA"/>
</dbReference>
<keyword evidence="1" id="KW-0150">Chloroplast</keyword>
<protein>
    <submittedName>
        <fullName evidence="1">Photosystem II protein L</fullName>
    </submittedName>
</protein>
<gene>
    <name evidence="1" type="primary">psbL</name>
</gene>
<proteinExistence type="predicted"/>
<reference evidence="1" key="1">
    <citation type="submission" date="2018-10" db="EMBL/GenBank/DDBJ databases">
        <authorList>
            <person name="Hinsinger D."/>
            <person name="Liang X."/>
            <person name="Strijk J.S."/>
        </authorList>
    </citation>
    <scope>NUCLEOTIDE SEQUENCE</scope>
</reference>
<dbReference type="AlphaFoldDB" id="A0A411LWC1"/>
<geneLocation type="chloroplast" evidence="1"/>
<keyword evidence="1" id="KW-0934">Plastid</keyword>
<sequence length="61" mass="7453">MERTIYFELNNKCLSRPTIKMSDPFILKWRFQRNVLLCQKSIFVEIFGKEGDIRPRQKLYL</sequence>
<reference evidence="1" key="2">
    <citation type="journal article" date="2019" name="Mitochondrial DNA Part B Resour">
        <title>The plastome sequence of Laurus azorica (Seub.) Franco, an endemic tree species of the Azores islands.</title>
        <authorList>
            <person name="Liang X.-J."/>
            <person name="Hinsinger D.D."/>
            <person name="Elias R.B."/>
            <person name="Strijk J.S."/>
        </authorList>
    </citation>
    <scope>NUCLEOTIDE SEQUENCE</scope>
</reference>
<name>A0A411LWC1_9MAGN</name>
<accession>A0A411LWC1</accession>
<organism evidence="1">
    <name type="scientific">Laurus azorica</name>
    <dbReference type="NCBI Taxonomy" id="136121"/>
    <lineage>
        <taxon>Eukaryota</taxon>
        <taxon>Viridiplantae</taxon>
        <taxon>Streptophyta</taxon>
        <taxon>Embryophyta</taxon>
        <taxon>Tracheophyta</taxon>
        <taxon>Spermatophyta</taxon>
        <taxon>Magnoliopsida</taxon>
        <taxon>Magnoliidae</taxon>
        <taxon>Laurales</taxon>
        <taxon>Lauraceae</taxon>
        <taxon>Laurus</taxon>
    </lineage>
</organism>
<evidence type="ECO:0000313" key="1">
    <source>
        <dbReference type="EMBL" id="QBF03667.1"/>
    </source>
</evidence>